<sequence length="540" mass="61395">MGSKNHSEIPTLSSTRSKLGDSWIPLFEEQIRFQREHFITAMKNLIRHPNINSTVILRADIISERLYYLSNSKANEAASDEDDVIPNKPDIPRGCDGEIVLEKNLDDVSLKSVPLDGQWAPTVEIVRRIIPRNPFKDCIINQTCLMLSLEDSVLVVYRPHIDSVEDCPFYLPSVQAVGILLTGDKLSVHYLPFNYLDEQVLKQFKSIDPNDRNVRIALRLLQTSKKHSTGVMDGYQKRVNHDLVVSKTSFQDRYISLKKKYTKYFVDNWVESTDPRKHVFEDIAIAAFLIELWSKIYKDKNDFEFRDLGCGNGLLVNILLSEGYRGFGIDARSRKSWKIYSDEVQSKLKEQVIIPSVLLKPHPQVKSMAPHISDNGRVFQIPVNSNINDEIPVVAYYSSAALLRSKSVNTAQFPKNTFIIGNHSDELTCWIPLLGYPFLVIPCCSHALNGSRIRYNPMSSGRASTYASLVDHVELLAKQCGWEVQREMLRIPSTRNAAIIGYKRDVKASKDIYELLAMEGGAEGWVENTMALAKRPPRKH</sequence>
<dbReference type="PANTHER" id="PTHR21210">
    <property type="entry name" value="TRNA (URACIL-O(2)-)-METHYLTRANSFERASE-RELATED"/>
    <property type="match status" value="1"/>
</dbReference>
<protein>
    <recommendedName>
        <fullName evidence="5 12">tRNA (uracil-O(2)-)-methyltransferase</fullName>
        <ecNumber evidence="4 12">2.1.1.211</ecNumber>
    </recommendedName>
</protein>
<keyword evidence="9 12" id="KW-0949">S-adenosyl-L-methionine</keyword>
<keyword evidence="8 12" id="KW-0808">Transferase</keyword>
<comment type="catalytic activity">
    <reaction evidence="11 12">
        <text>uridine(44) in tRNA(Ser) + S-adenosyl-L-methionine = 2'-O-methyluridine(44) in tRNA(Ser) + S-adenosyl-L-homocysteine + H(+)</text>
        <dbReference type="Rhea" id="RHEA:43100"/>
        <dbReference type="Rhea" id="RHEA-COMP:10339"/>
        <dbReference type="Rhea" id="RHEA-COMP:10340"/>
        <dbReference type="ChEBI" id="CHEBI:15378"/>
        <dbReference type="ChEBI" id="CHEBI:57856"/>
        <dbReference type="ChEBI" id="CHEBI:59789"/>
        <dbReference type="ChEBI" id="CHEBI:65315"/>
        <dbReference type="ChEBI" id="CHEBI:74478"/>
        <dbReference type="EC" id="2.1.1.211"/>
    </reaction>
</comment>
<evidence type="ECO:0000256" key="8">
    <source>
        <dbReference type="ARBA" id="ARBA00022679"/>
    </source>
</evidence>
<comment type="function">
    <text evidence="12">Adenosyl-L-methionine (AdoMet)-dependent tRNA (uracil-O(2)-)-methyltransferase.</text>
</comment>
<dbReference type="GO" id="GO:0141101">
    <property type="term" value="F:tRNA(Ser) (uridine(44)-2'-O-)-methyltransferase activity"/>
    <property type="evidence" value="ECO:0007669"/>
    <property type="project" value="UniProtKB-EC"/>
</dbReference>
<name>A0A0H5C8A2_CYBJN</name>
<evidence type="ECO:0000256" key="9">
    <source>
        <dbReference type="ARBA" id="ARBA00022691"/>
    </source>
</evidence>
<dbReference type="Proteomes" id="UP000038830">
    <property type="component" value="Unassembled WGS sequence"/>
</dbReference>
<evidence type="ECO:0000256" key="5">
    <source>
        <dbReference type="ARBA" id="ARBA00017788"/>
    </source>
</evidence>
<evidence type="ECO:0000256" key="11">
    <source>
        <dbReference type="ARBA" id="ARBA00047957"/>
    </source>
</evidence>
<accession>A0A0H5C8A2</accession>
<evidence type="ECO:0000256" key="6">
    <source>
        <dbReference type="ARBA" id="ARBA00022490"/>
    </source>
</evidence>
<comment type="subcellular location">
    <subcellularLocation>
        <location evidence="2 12">Cytoplasm</location>
    </subcellularLocation>
</comment>
<gene>
    <name evidence="13" type="ORF">BN1211_4954</name>
</gene>
<comment type="function">
    <text evidence="1">Probable adenosyl-L-methionine (AdoMet)-dependent tRNA (uracil-O(2)-)-methyltransferase.</text>
</comment>
<dbReference type="PANTHER" id="PTHR21210:SF0">
    <property type="entry name" value="TRNA (URACIL-O(2)-)-METHYLTRANSFERASE-RELATED"/>
    <property type="match status" value="1"/>
</dbReference>
<evidence type="ECO:0000256" key="10">
    <source>
        <dbReference type="ARBA" id="ARBA00022694"/>
    </source>
</evidence>
<keyword evidence="7 12" id="KW-0489">Methyltransferase</keyword>
<organism evidence="13 14">
    <name type="scientific">Cyberlindnera jadinii (strain ATCC 18201 / CBS 1600 / BCRC 20928 / JCM 3617 / NBRC 0987 / NRRL Y-1542)</name>
    <name type="common">Torula yeast</name>
    <name type="synonym">Candida utilis</name>
    <dbReference type="NCBI Taxonomy" id="983966"/>
    <lineage>
        <taxon>Eukaryota</taxon>
        <taxon>Fungi</taxon>
        <taxon>Dikarya</taxon>
        <taxon>Ascomycota</taxon>
        <taxon>Saccharomycotina</taxon>
        <taxon>Saccharomycetes</taxon>
        <taxon>Phaffomycetales</taxon>
        <taxon>Phaffomycetaceae</taxon>
        <taxon>Cyberlindnera</taxon>
    </lineage>
</organism>
<evidence type="ECO:0000313" key="13">
    <source>
        <dbReference type="EMBL" id="CEP24202.1"/>
    </source>
</evidence>
<dbReference type="InterPro" id="IPR029063">
    <property type="entry name" value="SAM-dependent_MTases_sf"/>
</dbReference>
<keyword evidence="10 12" id="KW-0819">tRNA processing</keyword>
<dbReference type="Pfam" id="PF07757">
    <property type="entry name" value="AdoMet_MTase"/>
    <property type="match status" value="1"/>
</dbReference>
<evidence type="ECO:0000256" key="12">
    <source>
        <dbReference type="RuleBase" id="RU368004"/>
    </source>
</evidence>
<comment type="similarity">
    <text evidence="3 12">Belongs to the TRM44 family.</text>
</comment>
<evidence type="ECO:0000313" key="14">
    <source>
        <dbReference type="Proteomes" id="UP000038830"/>
    </source>
</evidence>
<dbReference type="EMBL" id="CDQK01000005">
    <property type="protein sequence ID" value="CEP24202.1"/>
    <property type="molecule type" value="Genomic_DNA"/>
</dbReference>
<proteinExistence type="inferred from homology"/>
<evidence type="ECO:0000256" key="3">
    <source>
        <dbReference type="ARBA" id="ARBA00009056"/>
    </source>
</evidence>
<evidence type="ECO:0000256" key="2">
    <source>
        <dbReference type="ARBA" id="ARBA00004496"/>
    </source>
</evidence>
<keyword evidence="6 12" id="KW-0963">Cytoplasm</keyword>
<evidence type="ECO:0000256" key="1">
    <source>
        <dbReference type="ARBA" id="ARBA00002778"/>
    </source>
</evidence>
<dbReference type="GO" id="GO:0005737">
    <property type="term" value="C:cytoplasm"/>
    <property type="evidence" value="ECO:0007669"/>
    <property type="project" value="UniProtKB-SubCell"/>
</dbReference>
<reference evidence="14" key="1">
    <citation type="journal article" date="2015" name="J. Biotechnol.">
        <title>The structure of the Cyberlindnera jadinii genome and its relation to Candida utilis analyzed by the occurrence of single nucleotide polymorphisms.</title>
        <authorList>
            <person name="Rupp O."/>
            <person name="Brinkrolf K."/>
            <person name="Buerth C."/>
            <person name="Kunigo M."/>
            <person name="Schneider J."/>
            <person name="Jaenicke S."/>
            <person name="Goesmann A."/>
            <person name="Puehler A."/>
            <person name="Jaeger K.-E."/>
            <person name="Ernst J.F."/>
        </authorList>
    </citation>
    <scope>NUCLEOTIDE SEQUENCE [LARGE SCALE GENOMIC DNA]</scope>
    <source>
        <strain evidence="14">ATCC 18201 / CBS 1600 / BCRC 20928 / JCM 3617 / NBRC 0987 / NRRL Y-1542</strain>
    </source>
</reference>
<evidence type="ECO:0000256" key="7">
    <source>
        <dbReference type="ARBA" id="ARBA00022603"/>
    </source>
</evidence>
<dbReference type="GO" id="GO:0030488">
    <property type="term" value="P:tRNA methylation"/>
    <property type="evidence" value="ECO:0007669"/>
    <property type="project" value="UniProtKB-UniRule"/>
</dbReference>
<evidence type="ECO:0000256" key="4">
    <source>
        <dbReference type="ARBA" id="ARBA00012795"/>
    </source>
</evidence>
<dbReference type="EC" id="2.1.1.211" evidence="4 12"/>
<dbReference type="SUPFAM" id="SSF53335">
    <property type="entry name" value="S-adenosyl-L-methionine-dependent methyltransferases"/>
    <property type="match status" value="1"/>
</dbReference>
<dbReference type="AlphaFoldDB" id="A0A0H5C8A2"/>
<dbReference type="InterPro" id="IPR011671">
    <property type="entry name" value="tRNA_uracil_MeTrfase"/>
</dbReference>